<dbReference type="InterPro" id="IPR039609">
    <property type="entry name" value="VQ_15/22"/>
</dbReference>
<gene>
    <name evidence="3" type="ORF">KP509_11G031500</name>
</gene>
<evidence type="ECO:0000313" key="3">
    <source>
        <dbReference type="EMBL" id="KAH7424916.1"/>
    </source>
</evidence>
<sequence>MGDQLASPHLFSHFPPALDDWFGSTSDRLLTEALTRQLYSGSSSSSSSSPGHSLDTLRSTMKPSTQCAQSNDHHFAGQTTLSQVSSPISCDSVSKAQPESPFNYFYHSNVIGAGSMPMSSLCEAQPSEAPESACSKGATLAEVPSIPLSSQAAAGVAGTKISKKRSRSNKKPPITVLSADVSSFRQMVQQLTGIPTSHALPHRWGGSDTPLLKPQPTRANPVGLPTLDTSSVFFKNKMSPLLQPGRQASSGIRPTKMSALPAKGNQVLGSDGHVQEFSIDALLSTAGSISNPRDSLVVGSSGSNSARGDWRHAPPPNMVIEDKSSALQVSPALLESFLLGDDDHYPKASYSTVDSWLAFDGGAMANPSPRIDVTRIAS</sequence>
<name>A0A8T2TT62_CERRI</name>
<feature type="domain" description="VQ" evidence="2">
    <location>
        <begin position="175"/>
        <end position="196"/>
    </location>
</feature>
<dbReference type="Proteomes" id="UP000825935">
    <property type="component" value="Chromosome 11"/>
</dbReference>
<organism evidence="3 4">
    <name type="scientific">Ceratopteris richardii</name>
    <name type="common">Triangle waterfern</name>
    <dbReference type="NCBI Taxonomy" id="49495"/>
    <lineage>
        <taxon>Eukaryota</taxon>
        <taxon>Viridiplantae</taxon>
        <taxon>Streptophyta</taxon>
        <taxon>Embryophyta</taxon>
        <taxon>Tracheophyta</taxon>
        <taxon>Polypodiopsida</taxon>
        <taxon>Polypodiidae</taxon>
        <taxon>Polypodiales</taxon>
        <taxon>Pteridineae</taxon>
        <taxon>Pteridaceae</taxon>
        <taxon>Parkerioideae</taxon>
        <taxon>Ceratopteris</taxon>
    </lineage>
</organism>
<dbReference type="OrthoDB" id="780868at2759"/>
<dbReference type="Pfam" id="PF05678">
    <property type="entry name" value="VQ"/>
    <property type="match status" value="1"/>
</dbReference>
<dbReference type="InterPro" id="IPR008889">
    <property type="entry name" value="VQ"/>
</dbReference>
<dbReference type="EMBL" id="CM035416">
    <property type="protein sequence ID" value="KAH7424916.1"/>
    <property type="molecule type" value="Genomic_DNA"/>
</dbReference>
<dbReference type="AlphaFoldDB" id="A0A8T2TT62"/>
<comment type="caution">
    <text evidence="3">The sequence shown here is derived from an EMBL/GenBank/DDBJ whole genome shotgun (WGS) entry which is preliminary data.</text>
</comment>
<feature type="region of interest" description="Disordered" evidence="1">
    <location>
        <begin position="40"/>
        <end position="71"/>
    </location>
</feature>
<proteinExistence type="predicted"/>
<feature type="compositionally biased region" description="Low complexity" evidence="1">
    <location>
        <begin position="40"/>
        <end position="49"/>
    </location>
</feature>
<keyword evidence="4" id="KW-1185">Reference proteome</keyword>
<evidence type="ECO:0000256" key="1">
    <source>
        <dbReference type="SAM" id="MobiDB-lite"/>
    </source>
</evidence>
<evidence type="ECO:0000259" key="2">
    <source>
        <dbReference type="Pfam" id="PF05678"/>
    </source>
</evidence>
<accession>A0A8T2TT62</accession>
<dbReference type="PANTHER" id="PTHR33179">
    <property type="entry name" value="VQ MOTIF-CONTAINING PROTEIN"/>
    <property type="match status" value="1"/>
</dbReference>
<feature type="compositionally biased region" description="Polar residues" evidence="1">
    <location>
        <begin position="56"/>
        <end position="70"/>
    </location>
</feature>
<evidence type="ECO:0000313" key="4">
    <source>
        <dbReference type="Proteomes" id="UP000825935"/>
    </source>
</evidence>
<reference evidence="3" key="1">
    <citation type="submission" date="2021-08" db="EMBL/GenBank/DDBJ databases">
        <title>WGS assembly of Ceratopteris richardii.</title>
        <authorList>
            <person name="Marchant D.B."/>
            <person name="Chen G."/>
            <person name="Jenkins J."/>
            <person name="Shu S."/>
            <person name="Leebens-Mack J."/>
            <person name="Grimwood J."/>
            <person name="Schmutz J."/>
            <person name="Soltis P."/>
            <person name="Soltis D."/>
            <person name="Chen Z.-H."/>
        </authorList>
    </citation>
    <scope>NUCLEOTIDE SEQUENCE</scope>
    <source>
        <strain evidence="3">Whitten #5841</strain>
        <tissue evidence="3">Leaf</tissue>
    </source>
</reference>
<dbReference type="PANTHER" id="PTHR33179:SF83">
    <property type="entry name" value="VQ DOMAIN-CONTAINING PROTEIN"/>
    <property type="match status" value="1"/>
</dbReference>
<protein>
    <recommendedName>
        <fullName evidence="2">VQ domain-containing protein</fullName>
    </recommendedName>
</protein>